<dbReference type="AlphaFoldDB" id="L9L5Q7"/>
<dbReference type="InParanoid" id="L9L5Q7"/>
<reference evidence="3" key="1">
    <citation type="submission" date="2012-07" db="EMBL/GenBank/DDBJ databases">
        <title>Genome of the Chinese tree shrew, a rising model animal genetically related to primates.</title>
        <authorList>
            <person name="Zhang G."/>
            <person name="Fan Y."/>
            <person name="Yao Y."/>
            <person name="Huang Z."/>
        </authorList>
    </citation>
    <scope>NUCLEOTIDE SEQUENCE [LARGE SCALE GENOMIC DNA]</scope>
</reference>
<evidence type="ECO:0000256" key="1">
    <source>
        <dbReference type="SAM" id="MobiDB-lite"/>
    </source>
</evidence>
<evidence type="ECO:0000313" key="3">
    <source>
        <dbReference type="Proteomes" id="UP000011518"/>
    </source>
</evidence>
<dbReference type="EMBL" id="KB320558">
    <property type="protein sequence ID" value="ELW68762.1"/>
    <property type="molecule type" value="Genomic_DNA"/>
</dbReference>
<feature type="compositionally biased region" description="Basic and acidic residues" evidence="1">
    <location>
        <begin position="89"/>
        <end position="106"/>
    </location>
</feature>
<proteinExistence type="predicted"/>
<keyword evidence="3" id="KW-1185">Reference proteome</keyword>
<organism evidence="2 3">
    <name type="scientific">Tupaia chinensis</name>
    <name type="common">Chinese tree shrew</name>
    <name type="synonym">Tupaia belangeri chinensis</name>
    <dbReference type="NCBI Taxonomy" id="246437"/>
    <lineage>
        <taxon>Eukaryota</taxon>
        <taxon>Metazoa</taxon>
        <taxon>Chordata</taxon>
        <taxon>Craniata</taxon>
        <taxon>Vertebrata</taxon>
        <taxon>Euteleostomi</taxon>
        <taxon>Mammalia</taxon>
        <taxon>Eutheria</taxon>
        <taxon>Euarchontoglires</taxon>
        <taxon>Scandentia</taxon>
        <taxon>Tupaiidae</taxon>
        <taxon>Tupaia</taxon>
    </lineage>
</organism>
<sequence>MASDEYDTATRVGGGLAEAKSSDNRDEPPFAQRMGECADAECWSCALSGDPSDLCIAQQTVTVDTSNATSGGSRDQVKQKVRGLGTRQRMADNLRREQKPEWKESRQGVLKTF</sequence>
<evidence type="ECO:0000313" key="2">
    <source>
        <dbReference type="EMBL" id="ELW68762.1"/>
    </source>
</evidence>
<gene>
    <name evidence="2" type="ORF">TREES_T100011692</name>
</gene>
<dbReference type="Proteomes" id="UP000011518">
    <property type="component" value="Unassembled WGS sequence"/>
</dbReference>
<reference evidence="3" key="2">
    <citation type="journal article" date="2013" name="Nat. Commun.">
        <title>Genome of the Chinese tree shrew.</title>
        <authorList>
            <person name="Fan Y."/>
            <person name="Huang Z.Y."/>
            <person name="Cao C.C."/>
            <person name="Chen C.S."/>
            <person name="Chen Y.X."/>
            <person name="Fan D.D."/>
            <person name="He J."/>
            <person name="Hou H.L."/>
            <person name="Hu L."/>
            <person name="Hu X.T."/>
            <person name="Jiang X.T."/>
            <person name="Lai R."/>
            <person name="Lang Y.S."/>
            <person name="Liang B."/>
            <person name="Liao S.G."/>
            <person name="Mu D."/>
            <person name="Ma Y.Y."/>
            <person name="Niu Y.Y."/>
            <person name="Sun X.Q."/>
            <person name="Xia J.Q."/>
            <person name="Xiao J."/>
            <person name="Xiong Z.Q."/>
            <person name="Xu L."/>
            <person name="Yang L."/>
            <person name="Zhang Y."/>
            <person name="Zhao W."/>
            <person name="Zhao X.D."/>
            <person name="Zheng Y.T."/>
            <person name="Zhou J.M."/>
            <person name="Zhu Y.B."/>
            <person name="Zhang G.J."/>
            <person name="Wang J."/>
            <person name="Yao Y.G."/>
        </authorList>
    </citation>
    <scope>NUCLEOTIDE SEQUENCE [LARGE SCALE GENOMIC DNA]</scope>
</reference>
<name>L9L5Q7_TUPCH</name>
<feature type="region of interest" description="Disordered" evidence="1">
    <location>
        <begin position="1"/>
        <end position="30"/>
    </location>
</feature>
<feature type="region of interest" description="Disordered" evidence="1">
    <location>
        <begin position="65"/>
        <end position="113"/>
    </location>
</feature>
<protein>
    <submittedName>
        <fullName evidence="2">Uncharacterized protein</fullName>
    </submittedName>
</protein>
<accession>L9L5Q7</accession>